<dbReference type="PROSITE" id="PS50110">
    <property type="entry name" value="RESPONSE_REGULATORY"/>
    <property type="match status" value="1"/>
</dbReference>
<dbReference type="SMART" id="SM00448">
    <property type="entry name" value="REC"/>
    <property type="match status" value="1"/>
</dbReference>
<keyword evidence="5" id="KW-1185">Reference proteome</keyword>
<accession>A0A4R1EZH5</accession>
<feature type="modified residue" description="4-aspartylphosphate" evidence="2">
    <location>
        <position position="60"/>
    </location>
</feature>
<dbReference type="SUPFAM" id="SSF52172">
    <property type="entry name" value="CheY-like"/>
    <property type="match status" value="1"/>
</dbReference>
<evidence type="ECO:0000256" key="1">
    <source>
        <dbReference type="ARBA" id="ARBA00022553"/>
    </source>
</evidence>
<dbReference type="InterPro" id="IPR001789">
    <property type="entry name" value="Sig_transdc_resp-reg_receiver"/>
</dbReference>
<dbReference type="GO" id="GO:0000160">
    <property type="term" value="P:phosphorelay signal transduction system"/>
    <property type="evidence" value="ECO:0007669"/>
    <property type="project" value="InterPro"/>
</dbReference>
<dbReference type="InterPro" id="IPR011006">
    <property type="entry name" value="CheY-like_superfamily"/>
</dbReference>
<feature type="domain" description="Response regulatory" evidence="3">
    <location>
        <begin position="9"/>
        <end position="128"/>
    </location>
</feature>
<dbReference type="Pfam" id="PF00072">
    <property type="entry name" value="Response_reg"/>
    <property type="match status" value="1"/>
</dbReference>
<dbReference type="PANTHER" id="PTHR44591:SF3">
    <property type="entry name" value="RESPONSE REGULATORY DOMAIN-CONTAINING PROTEIN"/>
    <property type="match status" value="1"/>
</dbReference>
<dbReference type="RefSeq" id="WP_131905605.1">
    <property type="nucleotide sequence ID" value="NZ_BAAAFU010000004.1"/>
</dbReference>
<evidence type="ECO:0000313" key="5">
    <source>
        <dbReference type="Proteomes" id="UP000294887"/>
    </source>
</evidence>
<dbReference type="Proteomes" id="UP000294887">
    <property type="component" value="Unassembled WGS sequence"/>
</dbReference>
<dbReference type="PANTHER" id="PTHR44591">
    <property type="entry name" value="STRESS RESPONSE REGULATOR PROTEIN 1"/>
    <property type="match status" value="1"/>
</dbReference>
<sequence length="130" mass="14880">MALNTEKLSIVLVEDNPLLRDIVLENLDSIEQVNVVATADRQIQALNEIEEHKPNLVIADLELNEGNGLGVLNEINRHPELYGTPEKLVLTNHTSKHLKKKCLEQDIQGFYDKSYQLFEMMDWIEEAAKK</sequence>
<dbReference type="AlphaFoldDB" id="A0A4R1EZH5"/>
<reference evidence="4 5" key="1">
    <citation type="submission" date="2019-03" db="EMBL/GenBank/DDBJ databases">
        <title>Genomic Encyclopedia of Type Strains, Phase IV (KMG-IV): sequencing the most valuable type-strain genomes for metagenomic binning, comparative biology and taxonomic classification.</title>
        <authorList>
            <person name="Goeker M."/>
        </authorList>
    </citation>
    <scope>NUCLEOTIDE SEQUENCE [LARGE SCALE GENOMIC DNA]</scope>
    <source>
        <strain evidence="4 5">DSM 24830</strain>
    </source>
</reference>
<dbReference type="OrthoDB" id="9796655at2"/>
<organism evidence="4 5">
    <name type="scientific">Cocleimonas flava</name>
    <dbReference type="NCBI Taxonomy" id="634765"/>
    <lineage>
        <taxon>Bacteria</taxon>
        <taxon>Pseudomonadati</taxon>
        <taxon>Pseudomonadota</taxon>
        <taxon>Gammaproteobacteria</taxon>
        <taxon>Thiotrichales</taxon>
        <taxon>Thiotrichaceae</taxon>
        <taxon>Cocleimonas</taxon>
    </lineage>
</organism>
<name>A0A4R1EZH5_9GAMM</name>
<evidence type="ECO:0000313" key="4">
    <source>
        <dbReference type="EMBL" id="TCJ87316.1"/>
    </source>
</evidence>
<evidence type="ECO:0000259" key="3">
    <source>
        <dbReference type="PROSITE" id="PS50110"/>
    </source>
</evidence>
<protein>
    <submittedName>
        <fullName evidence="4">Response regulator receiver domain-containing protein</fullName>
    </submittedName>
</protein>
<evidence type="ECO:0000256" key="2">
    <source>
        <dbReference type="PROSITE-ProRule" id="PRU00169"/>
    </source>
</evidence>
<dbReference type="InterPro" id="IPR050595">
    <property type="entry name" value="Bact_response_regulator"/>
</dbReference>
<keyword evidence="1 2" id="KW-0597">Phosphoprotein</keyword>
<dbReference type="Gene3D" id="3.40.50.2300">
    <property type="match status" value="1"/>
</dbReference>
<dbReference type="EMBL" id="SMFQ01000003">
    <property type="protein sequence ID" value="TCJ87316.1"/>
    <property type="molecule type" value="Genomic_DNA"/>
</dbReference>
<proteinExistence type="predicted"/>
<gene>
    <name evidence="4" type="ORF">EV695_1824</name>
</gene>
<comment type="caution">
    <text evidence="4">The sequence shown here is derived from an EMBL/GenBank/DDBJ whole genome shotgun (WGS) entry which is preliminary data.</text>
</comment>